<dbReference type="AlphaFoldDB" id="A0A0D9ASH6"/>
<reference evidence="5 6" key="1">
    <citation type="submission" date="2015-02" db="EMBL/GenBank/DDBJ databases">
        <title>Draft genome sequence of Pseudomonas stutzeri NT0128 isolated from wheat (Triticum turgidum) rhizosphere.</title>
        <authorList>
            <person name="Tovi N."/>
            <person name="Frenk S."/>
            <person name="Hadar Y."/>
            <person name="Minz D."/>
        </authorList>
    </citation>
    <scope>NUCLEOTIDE SEQUENCE [LARGE SCALE GENOMIC DNA]</scope>
    <source>
        <strain evidence="5 6">NT0128</strain>
    </source>
</reference>
<dbReference type="PANTHER" id="PTHR34596:SF2">
    <property type="entry name" value="CHITOPORIN"/>
    <property type="match status" value="1"/>
</dbReference>
<dbReference type="RefSeq" id="WP_045160634.1">
    <property type="nucleotide sequence ID" value="NZ_JYHV01000010.1"/>
</dbReference>
<dbReference type="InterPro" id="IPR005318">
    <property type="entry name" value="OM_porin_bac"/>
</dbReference>
<dbReference type="GO" id="GO:0016020">
    <property type="term" value="C:membrane"/>
    <property type="evidence" value="ECO:0007669"/>
    <property type="project" value="InterPro"/>
</dbReference>
<evidence type="ECO:0000256" key="1">
    <source>
        <dbReference type="ARBA" id="ARBA00009075"/>
    </source>
</evidence>
<dbReference type="GO" id="GO:0015288">
    <property type="term" value="F:porin activity"/>
    <property type="evidence" value="ECO:0007669"/>
    <property type="project" value="TreeGrafter"/>
</dbReference>
<dbReference type="PATRIC" id="fig|316.101.peg.1537"/>
<dbReference type="InterPro" id="IPR023614">
    <property type="entry name" value="Porin_dom_sf"/>
</dbReference>
<feature type="signal peptide" evidence="4">
    <location>
        <begin position="1"/>
        <end position="23"/>
    </location>
</feature>
<accession>A0A0D9ASH6</accession>
<feature type="chain" id="PRO_5002338812" evidence="4">
    <location>
        <begin position="24"/>
        <end position="436"/>
    </location>
</feature>
<name>A0A0D9ASH6_STUST</name>
<comment type="similarity">
    <text evidence="1">Belongs to the outer membrane porin (Opr) (TC 1.B.25) family.</text>
</comment>
<protein>
    <submittedName>
        <fullName evidence="5">Porin</fullName>
    </submittedName>
</protein>
<evidence type="ECO:0000313" key="5">
    <source>
        <dbReference type="EMBL" id="KJH83687.1"/>
    </source>
</evidence>
<evidence type="ECO:0000256" key="3">
    <source>
        <dbReference type="ARBA" id="ARBA00022729"/>
    </source>
</evidence>
<evidence type="ECO:0000256" key="2">
    <source>
        <dbReference type="ARBA" id="ARBA00022448"/>
    </source>
</evidence>
<keyword evidence="2" id="KW-0813">Transport</keyword>
<organism evidence="5 6">
    <name type="scientific">Stutzerimonas stutzeri</name>
    <name type="common">Pseudomonas stutzeri</name>
    <dbReference type="NCBI Taxonomy" id="316"/>
    <lineage>
        <taxon>Bacteria</taxon>
        <taxon>Pseudomonadati</taxon>
        <taxon>Pseudomonadota</taxon>
        <taxon>Gammaproteobacteria</taxon>
        <taxon>Pseudomonadales</taxon>
        <taxon>Pseudomonadaceae</taxon>
        <taxon>Stutzerimonas</taxon>
    </lineage>
</organism>
<dbReference type="Proteomes" id="UP000032487">
    <property type="component" value="Unassembled WGS sequence"/>
</dbReference>
<gene>
    <name evidence="5" type="ORF">UF78_03440</name>
</gene>
<evidence type="ECO:0000256" key="4">
    <source>
        <dbReference type="SAM" id="SignalP"/>
    </source>
</evidence>
<keyword evidence="3 4" id="KW-0732">Signal</keyword>
<proteinExistence type="inferred from homology"/>
<evidence type="ECO:0000313" key="6">
    <source>
        <dbReference type="Proteomes" id="UP000032487"/>
    </source>
</evidence>
<dbReference type="OrthoDB" id="6759120at2"/>
<dbReference type="PANTHER" id="PTHR34596">
    <property type="entry name" value="CHITOPORIN"/>
    <property type="match status" value="1"/>
</dbReference>
<dbReference type="Gene3D" id="2.40.160.10">
    <property type="entry name" value="Porin"/>
    <property type="match status" value="1"/>
</dbReference>
<dbReference type="EMBL" id="JYHV01000010">
    <property type="protein sequence ID" value="KJH83687.1"/>
    <property type="molecule type" value="Genomic_DNA"/>
</dbReference>
<sequence>MHAIKWTTLALAVTTAVSQLAVASEQSEATGFVEGSDLTLLNKNYYFARDNHAPGAAQSRREEWAHGLLLSYQSGFTQGTVGFGVDLHAGGAIKLDSGRGTSGTGLLPVDSDGRAADDFGFAGGAVKVRVSNTTLKYGDLTPTAPVFSPGTGRIFASTATGFQLTSNELDQLTVDAGYFTSIRDRNRSLNHDGEITLVYAGAIDSETVSYLGGTYQLTDSLSATLYGSKYEDVWSQYYGNLNYALPLSEGQALSFDFNVYDTRDEGSALAGDINTTAWSLAAGYSIGAHSFTLAHQQVNGNAPMDYISMDGTNAGDSIYLANSSQWSDFNAPGEKSVQARYDLNMATYGVPGLSLMARYIKGDIDGASVDPDGAYAYYAGAAGKGKEWERDLEAKYVVQDGDLKDLSLRVRYATARGFAGDIDELRVITEYPLDIL</sequence>
<comment type="caution">
    <text evidence="5">The sequence shown here is derived from an EMBL/GenBank/DDBJ whole genome shotgun (WGS) entry which is preliminary data.</text>
</comment>
<dbReference type="Pfam" id="PF03573">
    <property type="entry name" value="OprD"/>
    <property type="match status" value="1"/>
</dbReference>